<dbReference type="InterPro" id="IPR011990">
    <property type="entry name" value="TPR-like_helical_dom_sf"/>
</dbReference>
<feature type="transmembrane region" description="Helical" evidence="5">
    <location>
        <begin position="82"/>
        <end position="100"/>
    </location>
</feature>
<keyword evidence="2 5" id="KW-0812">Transmembrane</keyword>
<keyword evidence="8" id="KW-1185">Reference proteome</keyword>
<feature type="transmembrane region" description="Helical" evidence="5">
    <location>
        <begin position="21"/>
        <end position="39"/>
    </location>
</feature>
<dbReference type="InterPro" id="IPR051533">
    <property type="entry name" value="WaaL-like"/>
</dbReference>
<evidence type="ECO:0000256" key="2">
    <source>
        <dbReference type="ARBA" id="ARBA00022692"/>
    </source>
</evidence>
<keyword evidence="3 5" id="KW-1133">Transmembrane helix</keyword>
<evidence type="ECO:0000256" key="3">
    <source>
        <dbReference type="ARBA" id="ARBA00022989"/>
    </source>
</evidence>
<evidence type="ECO:0000259" key="6">
    <source>
        <dbReference type="Pfam" id="PF04932"/>
    </source>
</evidence>
<comment type="subcellular location">
    <subcellularLocation>
        <location evidence="1">Membrane</location>
        <topology evidence="1">Multi-pass membrane protein</topology>
    </subcellularLocation>
</comment>
<evidence type="ECO:0000256" key="5">
    <source>
        <dbReference type="SAM" id="Phobius"/>
    </source>
</evidence>
<evidence type="ECO:0000256" key="4">
    <source>
        <dbReference type="ARBA" id="ARBA00023136"/>
    </source>
</evidence>
<feature type="transmembrane region" description="Helical" evidence="5">
    <location>
        <begin position="274"/>
        <end position="295"/>
    </location>
</feature>
<evidence type="ECO:0000313" key="8">
    <source>
        <dbReference type="Proteomes" id="UP000746690"/>
    </source>
</evidence>
<feature type="transmembrane region" description="Helical" evidence="5">
    <location>
        <begin position="130"/>
        <end position="154"/>
    </location>
</feature>
<feature type="transmembrane region" description="Helical" evidence="5">
    <location>
        <begin position="395"/>
        <end position="416"/>
    </location>
</feature>
<evidence type="ECO:0000313" key="7">
    <source>
        <dbReference type="EMBL" id="NMH89380.1"/>
    </source>
</evidence>
<gene>
    <name evidence="7" type="ORF">HHX25_17855</name>
</gene>
<name>A0ABX1S4B8_9FLAO</name>
<dbReference type="PANTHER" id="PTHR37422">
    <property type="entry name" value="TEICHURONIC ACID BIOSYNTHESIS PROTEIN TUAE"/>
    <property type="match status" value="1"/>
</dbReference>
<comment type="caution">
    <text evidence="7">The sequence shown here is derived from an EMBL/GenBank/DDBJ whole genome shotgun (WGS) entry which is preliminary data.</text>
</comment>
<protein>
    <recommendedName>
        <fullName evidence="6">O-antigen ligase-related domain-containing protein</fullName>
    </recommendedName>
</protein>
<dbReference type="RefSeq" id="WP_169676322.1">
    <property type="nucleotide sequence ID" value="NZ_JABBHF010000012.1"/>
</dbReference>
<keyword evidence="4 5" id="KW-0472">Membrane</keyword>
<reference evidence="7 8" key="1">
    <citation type="submission" date="2020-04" db="EMBL/GenBank/DDBJ databases">
        <title>A Flavivirga sp. nov.</title>
        <authorList>
            <person name="Sun X."/>
        </authorList>
    </citation>
    <scope>NUCLEOTIDE SEQUENCE [LARGE SCALE GENOMIC DNA]</scope>
    <source>
        <strain evidence="7 8">Y03</strain>
    </source>
</reference>
<feature type="transmembrane region" description="Helical" evidence="5">
    <location>
        <begin position="106"/>
        <end position="123"/>
    </location>
</feature>
<feature type="transmembrane region" description="Helical" evidence="5">
    <location>
        <begin position="174"/>
        <end position="193"/>
    </location>
</feature>
<dbReference type="EMBL" id="JABBHF010000012">
    <property type="protein sequence ID" value="NMH89380.1"/>
    <property type="molecule type" value="Genomic_DNA"/>
</dbReference>
<dbReference type="Proteomes" id="UP000746690">
    <property type="component" value="Unassembled WGS sequence"/>
</dbReference>
<accession>A0ABX1S4B8</accession>
<organism evidence="7 8">
    <name type="scientific">Flavivirga algicola</name>
    <dbReference type="NCBI Taxonomy" id="2729136"/>
    <lineage>
        <taxon>Bacteria</taxon>
        <taxon>Pseudomonadati</taxon>
        <taxon>Bacteroidota</taxon>
        <taxon>Flavobacteriia</taxon>
        <taxon>Flavobacteriales</taxon>
        <taxon>Flavobacteriaceae</taxon>
        <taxon>Flavivirga</taxon>
    </lineage>
</organism>
<feature type="transmembrane region" description="Helical" evidence="5">
    <location>
        <begin position="452"/>
        <end position="473"/>
    </location>
</feature>
<sequence>MSRMYSYFYTIFIRNNKSYSFLLTFLVCLVIVVLPHIDINGYPQPTVTSKFIVFSYACIVLLGLSAASLITSKQSNISLSKLDMALFILVVYITINRYLLQTTYGFSIRYMELLGLSVLYILIRSFNKKNIYWLLLLVIISGIIQAVYGNLQLLGYCPSNHSGFKLTGSFFNPGPYAGFLAAVFPIALGVYLFKESIVEYITNNTEGEHFLFNYITKYVFEYVPLSGIISIVLVLPAAQSRASWLAVLLSSMVLLELKYGIIKRLFLKLNIIKKTIIVICTLIIISVSLFGIYHFKKGSSDGRLFIWKVSTEIIEDKPAFGVGFDRFKAHYMNYQANHFVEREETQDALVADNSYYAFNEFVQFIVENGVVGFVLLIVTLYFIFKIASIKKYKNLSFIIKIGLLAIGVFSCFSYPMEILPTKLILVILLAIMATLDSHKVNILQVQKKSRLLALKTFLTAGILIVITISIKYINSLDKSFKSWELALNSYQYGDYEGALKVYETAYPKFKNNGEFLMNYGKALSIYKQDKKAVQVLKEAKKHLNTTIIETALGDAYKSLEQYKKSEKAYKHAADMIPARFYPLYLLAKLYESSGEKEKAITMAKIILNKEVKIPSTAIKEMKEEMKNIIKGL</sequence>
<feature type="transmembrane region" description="Helical" evidence="5">
    <location>
        <begin position="244"/>
        <end position="262"/>
    </location>
</feature>
<dbReference type="Gene3D" id="1.25.40.10">
    <property type="entry name" value="Tetratricopeptide repeat domain"/>
    <property type="match status" value="1"/>
</dbReference>
<feature type="transmembrane region" description="Helical" evidence="5">
    <location>
        <begin position="219"/>
        <end position="238"/>
    </location>
</feature>
<evidence type="ECO:0000256" key="1">
    <source>
        <dbReference type="ARBA" id="ARBA00004141"/>
    </source>
</evidence>
<feature type="transmembrane region" description="Helical" evidence="5">
    <location>
        <begin position="361"/>
        <end position="383"/>
    </location>
</feature>
<feature type="domain" description="O-antigen ligase-related" evidence="6">
    <location>
        <begin position="229"/>
        <end position="377"/>
    </location>
</feature>
<dbReference type="SUPFAM" id="SSF48452">
    <property type="entry name" value="TPR-like"/>
    <property type="match status" value="1"/>
</dbReference>
<dbReference type="InterPro" id="IPR007016">
    <property type="entry name" value="O-antigen_ligase-rel_domated"/>
</dbReference>
<dbReference type="PANTHER" id="PTHR37422:SF13">
    <property type="entry name" value="LIPOPOLYSACCHARIDE BIOSYNTHESIS PROTEIN PA4999-RELATED"/>
    <property type="match status" value="1"/>
</dbReference>
<feature type="transmembrane region" description="Helical" evidence="5">
    <location>
        <begin position="51"/>
        <end position="70"/>
    </location>
</feature>
<feature type="transmembrane region" description="Helical" evidence="5">
    <location>
        <begin position="422"/>
        <end position="440"/>
    </location>
</feature>
<proteinExistence type="predicted"/>
<dbReference type="Pfam" id="PF04932">
    <property type="entry name" value="Wzy_C"/>
    <property type="match status" value="1"/>
</dbReference>